<sequence>MEDSLILFSTHYKYLHKQLEKIHQNN</sequence>
<proteinExistence type="predicted"/>
<protein>
    <submittedName>
        <fullName evidence="1">Uncharacterized protein</fullName>
    </submittedName>
</protein>
<reference evidence="1" key="1">
    <citation type="submission" date="2018-02" db="EMBL/GenBank/DDBJ databases">
        <title>Rhizophora mucronata_Transcriptome.</title>
        <authorList>
            <person name="Meera S.P."/>
            <person name="Sreeshan A."/>
            <person name="Augustine A."/>
        </authorList>
    </citation>
    <scope>NUCLEOTIDE SEQUENCE</scope>
    <source>
        <tissue evidence="1">Leaf</tissue>
    </source>
</reference>
<accession>A0A2P2IXI6</accession>
<name>A0A2P2IXI6_RHIMU</name>
<dbReference type="AlphaFoldDB" id="A0A2P2IXI6"/>
<organism evidence="1">
    <name type="scientific">Rhizophora mucronata</name>
    <name type="common">Asiatic mangrove</name>
    <dbReference type="NCBI Taxonomy" id="61149"/>
    <lineage>
        <taxon>Eukaryota</taxon>
        <taxon>Viridiplantae</taxon>
        <taxon>Streptophyta</taxon>
        <taxon>Embryophyta</taxon>
        <taxon>Tracheophyta</taxon>
        <taxon>Spermatophyta</taxon>
        <taxon>Magnoliopsida</taxon>
        <taxon>eudicotyledons</taxon>
        <taxon>Gunneridae</taxon>
        <taxon>Pentapetalae</taxon>
        <taxon>rosids</taxon>
        <taxon>fabids</taxon>
        <taxon>Malpighiales</taxon>
        <taxon>Rhizophoraceae</taxon>
        <taxon>Rhizophora</taxon>
    </lineage>
</organism>
<dbReference type="EMBL" id="GGEC01005419">
    <property type="protein sequence ID" value="MBW85902.1"/>
    <property type="molecule type" value="Transcribed_RNA"/>
</dbReference>
<evidence type="ECO:0000313" key="1">
    <source>
        <dbReference type="EMBL" id="MBW85902.1"/>
    </source>
</evidence>